<evidence type="ECO:0000256" key="14">
    <source>
        <dbReference type="ARBA" id="ARBA00034100"/>
    </source>
</evidence>
<evidence type="ECO:0000313" key="19">
    <source>
        <dbReference type="EMBL" id="CAG5093936.1"/>
    </source>
</evidence>
<name>A0A8J2HK93_COTCN</name>
<evidence type="ECO:0000256" key="13">
    <source>
        <dbReference type="ARBA" id="ARBA00023303"/>
    </source>
</evidence>
<sequence length="908" mass="101644">MFNNVFLYFLIVPSVIAFSKSIILGGLFSEEDLTRQAFELSINAVNTMRTETDEFADPFFKPEVITIGDDVFDISQGVCTLAGQGVAAIFGPEDSVSSIHVQSMCDTMDLPNLVARWDSNLLRMKAINFYPHSETLPLIYLYLVTEFKWEKFTILYDSTEGLIRLNRLLQRWDTKGYPVTLRFLGEGPDYRGILKQVRNSGEENIIIDCYYPALEEILKQSQQVGILSERHKVIITSLVTNQFFMINLLDLQTLDLDPYSHSGVNITGVRLLDPEDPDSVSIFNDYLADMGLEDLSKMRTEWALIYDAVQLFSHAFKQLEEAVEGDVKELACDGIDNWDHGASLGNFIRATEMKGLTGLIKFHTNGFRSDFKLNVLRLTTDGLKTIGNWNSTGKIEWIPEPPPALPNGLIDLANQTFTVLISLLDPFNMLTESAATKSGNDRYEGFAIDIIHELSEILHFNYTLVEQLDKATGGYDEKTGKWTGMLGKIIDGEADLAITDLTITSEREKVVDFTMPFMHLGISILYKKPKKAPPSLFSFLSPFSGAVWIALFGALFFTSLIAFIIGRICSPEWNNPYPCVENPTELENQWTFSNCLWFTIGSIMQQGSEVAPIAISTRMLATAWWFFCMLMTASYTANLAAFLTVETIVRPIKSAEDLAALNGEIPYGAKKNGATYKFFQNYVGLKGSNYSTYATMYKYMSEHPEVLTESNDAGRDRALNEDYAFLMESSSIEYISQRYCDLTQIGGELDNKGYGIAMRKNFPYRNLLNTAVLQLQESGILSELKKKWWNEKRGGGGCSDESQGSAATELTLDNVGGVFLVLVVGVSITLLISAADMVSDVWGYARKENLPFKEELKKELAFFIKCRGTVKPSRSARRSSSQPDSSRGDTPPYGFVPTVITSPHPEEP</sequence>
<evidence type="ECO:0000256" key="11">
    <source>
        <dbReference type="ARBA" id="ARBA00023257"/>
    </source>
</evidence>
<dbReference type="InterPro" id="IPR001828">
    <property type="entry name" value="ANF_lig-bd_rcpt"/>
</dbReference>
<proteinExistence type="inferred from homology"/>
<dbReference type="SUPFAM" id="SSF53850">
    <property type="entry name" value="Periplasmic binding protein-like II"/>
    <property type="match status" value="1"/>
</dbReference>
<protein>
    <submittedName>
        <fullName evidence="19">Kainate 3 (Macaca fascicularis)</fullName>
    </submittedName>
</protein>
<dbReference type="SMART" id="SM00918">
    <property type="entry name" value="Lig_chan-Glu_bd"/>
    <property type="match status" value="1"/>
</dbReference>
<evidence type="ECO:0000256" key="12">
    <source>
        <dbReference type="ARBA" id="ARBA00023286"/>
    </source>
</evidence>
<keyword evidence="10" id="KW-0325">Glycoprotein</keyword>
<evidence type="ECO:0000256" key="7">
    <source>
        <dbReference type="ARBA" id="ARBA00023065"/>
    </source>
</evidence>
<dbReference type="Pfam" id="PF00060">
    <property type="entry name" value="Lig_chan"/>
    <property type="match status" value="1"/>
</dbReference>
<organism evidence="19 20">
    <name type="scientific">Cotesia congregata</name>
    <name type="common">Parasitoid wasp</name>
    <name type="synonym">Apanteles congregatus</name>
    <dbReference type="NCBI Taxonomy" id="51543"/>
    <lineage>
        <taxon>Eukaryota</taxon>
        <taxon>Metazoa</taxon>
        <taxon>Ecdysozoa</taxon>
        <taxon>Arthropoda</taxon>
        <taxon>Hexapoda</taxon>
        <taxon>Insecta</taxon>
        <taxon>Pterygota</taxon>
        <taxon>Neoptera</taxon>
        <taxon>Endopterygota</taxon>
        <taxon>Hymenoptera</taxon>
        <taxon>Apocrita</taxon>
        <taxon>Ichneumonoidea</taxon>
        <taxon>Braconidae</taxon>
        <taxon>Microgastrinae</taxon>
        <taxon>Cotesia</taxon>
    </lineage>
</organism>
<evidence type="ECO:0000256" key="2">
    <source>
        <dbReference type="ARBA" id="ARBA00008685"/>
    </source>
</evidence>
<keyword evidence="20" id="KW-1185">Reference proteome</keyword>
<dbReference type="Pfam" id="PF10613">
    <property type="entry name" value="Lig_chan-Glu_bd"/>
    <property type="match status" value="1"/>
</dbReference>
<keyword evidence="11" id="KW-0628">Postsynaptic cell membrane</keyword>
<dbReference type="GO" id="GO:0015276">
    <property type="term" value="F:ligand-gated monoatomic ion channel activity"/>
    <property type="evidence" value="ECO:0007669"/>
    <property type="project" value="InterPro"/>
</dbReference>
<evidence type="ECO:0000313" key="20">
    <source>
        <dbReference type="Proteomes" id="UP000786811"/>
    </source>
</evidence>
<feature type="domain" description="Ionotropic glutamate receptor C-terminal" evidence="17">
    <location>
        <begin position="416"/>
        <end position="791"/>
    </location>
</feature>
<evidence type="ECO:0000256" key="6">
    <source>
        <dbReference type="ARBA" id="ARBA00023018"/>
    </source>
</evidence>
<keyword evidence="13" id="KW-0407">Ion channel</keyword>
<keyword evidence="12" id="KW-1071">Ligand-gated ion channel</keyword>
<dbReference type="PANTHER" id="PTHR18966">
    <property type="entry name" value="IONOTROPIC GLUTAMATE RECEPTOR"/>
    <property type="match status" value="1"/>
</dbReference>
<feature type="domain" description="Ionotropic glutamate receptor L-glutamate and glycine-binding" evidence="18">
    <location>
        <begin position="426"/>
        <end position="491"/>
    </location>
</feature>
<dbReference type="Gene3D" id="1.10.287.70">
    <property type="match status" value="1"/>
</dbReference>
<dbReference type="FunFam" id="3.40.190.10:FF:000061">
    <property type="entry name" value="Glutamate receptor, ionotropic kainate"/>
    <property type="match status" value="1"/>
</dbReference>
<dbReference type="SMART" id="SM00079">
    <property type="entry name" value="PBPe"/>
    <property type="match status" value="1"/>
</dbReference>
<dbReference type="Pfam" id="PF01094">
    <property type="entry name" value="ANF_receptor"/>
    <property type="match status" value="1"/>
</dbReference>
<comment type="caution">
    <text evidence="19">The sequence shown here is derived from an EMBL/GenBank/DDBJ whole genome shotgun (WGS) entry which is preliminary data.</text>
</comment>
<dbReference type="AlphaFoldDB" id="A0A8J2HK93"/>
<keyword evidence="3" id="KW-0813">Transport</keyword>
<dbReference type="GO" id="GO:0045211">
    <property type="term" value="C:postsynaptic membrane"/>
    <property type="evidence" value="ECO:0007669"/>
    <property type="project" value="UniProtKB-SubCell"/>
</dbReference>
<evidence type="ECO:0000256" key="5">
    <source>
        <dbReference type="ARBA" id="ARBA00022989"/>
    </source>
</evidence>
<evidence type="ECO:0000256" key="4">
    <source>
        <dbReference type="ARBA" id="ARBA00022692"/>
    </source>
</evidence>
<keyword evidence="7" id="KW-0406">Ion transport</keyword>
<dbReference type="InterPro" id="IPR001320">
    <property type="entry name" value="Iontro_rcpt_C"/>
</dbReference>
<reference evidence="19" key="1">
    <citation type="submission" date="2021-04" db="EMBL/GenBank/DDBJ databases">
        <authorList>
            <person name="Chebbi M.A.C M."/>
        </authorList>
    </citation>
    <scope>NUCLEOTIDE SEQUENCE</scope>
</reference>
<dbReference type="EMBL" id="CAJNRD030001120">
    <property type="protein sequence ID" value="CAG5093936.1"/>
    <property type="molecule type" value="Genomic_DNA"/>
</dbReference>
<evidence type="ECO:0000256" key="8">
    <source>
        <dbReference type="ARBA" id="ARBA00023136"/>
    </source>
</evidence>
<dbReference type="OrthoDB" id="5984008at2759"/>
<evidence type="ECO:0000256" key="16">
    <source>
        <dbReference type="SAM" id="Phobius"/>
    </source>
</evidence>
<keyword evidence="5 16" id="KW-1133">Transmembrane helix</keyword>
<feature type="transmembrane region" description="Helical" evidence="16">
    <location>
        <begin position="623"/>
        <end position="645"/>
    </location>
</feature>
<keyword evidence="8 16" id="KW-0472">Membrane</keyword>
<dbReference type="Gene3D" id="3.40.190.10">
    <property type="entry name" value="Periplasmic binding protein-like II"/>
    <property type="match status" value="2"/>
</dbReference>
<keyword evidence="4 16" id="KW-0812">Transmembrane</keyword>
<evidence type="ECO:0000256" key="15">
    <source>
        <dbReference type="SAM" id="MobiDB-lite"/>
    </source>
</evidence>
<dbReference type="Proteomes" id="UP000786811">
    <property type="component" value="Unassembled WGS sequence"/>
</dbReference>
<keyword evidence="6" id="KW-0770">Synapse</keyword>
<evidence type="ECO:0000259" key="18">
    <source>
        <dbReference type="SMART" id="SM00918"/>
    </source>
</evidence>
<dbReference type="SUPFAM" id="SSF81324">
    <property type="entry name" value="Voltage-gated potassium channels"/>
    <property type="match status" value="1"/>
</dbReference>
<dbReference type="InterPro" id="IPR015683">
    <property type="entry name" value="Ionotropic_Glu_rcpt"/>
</dbReference>
<feature type="transmembrane region" description="Helical" evidence="16">
    <location>
        <begin position="6"/>
        <end position="28"/>
    </location>
</feature>
<feature type="transmembrane region" description="Helical" evidence="16">
    <location>
        <begin position="546"/>
        <end position="565"/>
    </location>
</feature>
<feature type="region of interest" description="Disordered" evidence="15">
    <location>
        <begin position="870"/>
        <end position="908"/>
    </location>
</feature>
<dbReference type="Gene3D" id="3.40.50.2300">
    <property type="match status" value="2"/>
</dbReference>
<dbReference type="CDD" id="cd06382">
    <property type="entry name" value="PBP1_iGluR_Kainate"/>
    <property type="match status" value="1"/>
</dbReference>
<dbReference type="InterPro" id="IPR019594">
    <property type="entry name" value="Glu/Gly-bd"/>
</dbReference>
<comment type="similarity">
    <text evidence="2">Belongs to the glutamate-gated ion channel (TC 1.A.10.1) family.</text>
</comment>
<dbReference type="SUPFAM" id="SSF53822">
    <property type="entry name" value="Periplasmic binding protein-like I"/>
    <property type="match status" value="1"/>
</dbReference>
<evidence type="ECO:0000256" key="1">
    <source>
        <dbReference type="ARBA" id="ARBA00004141"/>
    </source>
</evidence>
<evidence type="ECO:0000256" key="9">
    <source>
        <dbReference type="ARBA" id="ARBA00023170"/>
    </source>
</evidence>
<evidence type="ECO:0000256" key="3">
    <source>
        <dbReference type="ARBA" id="ARBA00022448"/>
    </source>
</evidence>
<comment type="subcellular location">
    <subcellularLocation>
        <location evidence="1">Membrane</location>
        <topology evidence="1">Multi-pass membrane protein</topology>
    </subcellularLocation>
    <subcellularLocation>
        <location evidence="14">Postsynaptic cell membrane</location>
    </subcellularLocation>
</comment>
<dbReference type="FunFam" id="1.10.287.70:FF:000105">
    <property type="entry name" value="Eye-enriched kainate receptor, isoform A"/>
    <property type="match status" value="1"/>
</dbReference>
<gene>
    <name evidence="19" type="ORF">HICCMSTLAB_LOCUS7262</name>
</gene>
<dbReference type="FunFam" id="3.40.190.10:FF:000178">
    <property type="entry name" value="Glutamate receptor subunit"/>
    <property type="match status" value="1"/>
</dbReference>
<evidence type="ECO:0000256" key="10">
    <source>
        <dbReference type="ARBA" id="ARBA00023180"/>
    </source>
</evidence>
<accession>A0A8J2HK93</accession>
<dbReference type="InterPro" id="IPR028082">
    <property type="entry name" value="Peripla_BP_I"/>
</dbReference>
<keyword evidence="9" id="KW-0675">Receptor</keyword>
<evidence type="ECO:0000259" key="17">
    <source>
        <dbReference type="SMART" id="SM00079"/>
    </source>
</evidence>